<evidence type="ECO:0000313" key="2">
    <source>
        <dbReference type="EMBL" id="QKS55899.1"/>
    </source>
</evidence>
<accession>A0A2V4VW35</accession>
<reference evidence="1 3" key="1">
    <citation type="submission" date="2018-06" db="EMBL/GenBank/DDBJ databases">
        <title>Genomic Encyclopedia of Type Strains, Phase III (KMG-III): the genomes of soil and plant-associated and newly described type strains.</title>
        <authorList>
            <person name="Whitman W."/>
        </authorList>
    </citation>
    <scope>NUCLEOTIDE SEQUENCE [LARGE SCALE GENOMIC DNA]</scope>
    <source>
        <strain evidence="1 3">CECT 7022</strain>
    </source>
</reference>
<dbReference type="OrthoDB" id="2376882at2"/>
<gene>
    <name evidence="1" type="ORF">DFQ00_102310</name>
    <name evidence="2" type="ORF">HUB98_05825</name>
</gene>
<name>A0A2V4VW35_PAEBA</name>
<dbReference type="RefSeq" id="WP_110894607.1">
    <property type="nucleotide sequence ID" value="NZ_CP054614.1"/>
</dbReference>
<evidence type="ECO:0000313" key="4">
    <source>
        <dbReference type="Proteomes" id="UP000509327"/>
    </source>
</evidence>
<dbReference type="EMBL" id="CP054614">
    <property type="protein sequence ID" value="QKS55899.1"/>
    <property type="molecule type" value="Genomic_DNA"/>
</dbReference>
<dbReference type="Proteomes" id="UP000247790">
    <property type="component" value="Unassembled WGS sequence"/>
</dbReference>
<evidence type="ECO:0000313" key="3">
    <source>
        <dbReference type="Proteomes" id="UP000247790"/>
    </source>
</evidence>
<dbReference type="AlphaFoldDB" id="A0A2V4VW35"/>
<dbReference type="EMBL" id="QJSW01000002">
    <property type="protein sequence ID" value="PYE51516.1"/>
    <property type="molecule type" value="Genomic_DNA"/>
</dbReference>
<dbReference type="Pfam" id="PF08863">
    <property type="entry name" value="YolD"/>
    <property type="match status" value="1"/>
</dbReference>
<proteinExistence type="predicted"/>
<sequence>MSKKLQANGLWESSRMMLPQHKERIIEHRSKDNVTTRPTLHEDEVEIISLNLRMSLSYTLETDIEIFNEYGNRIIKGIVASVSASGKRIKLETETGYELLNFDDLVSVKIIEGGDPFETDA</sequence>
<evidence type="ECO:0000313" key="1">
    <source>
        <dbReference type="EMBL" id="PYE51516.1"/>
    </source>
</evidence>
<organism evidence="1 3">
    <name type="scientific">Paenibacillus barcinonensis</name>
    <dbReference type="NCBI Taxonomy" id="198119"/>
    <lineage>
        <taxon>Bacteria</taxon>
        <taxon>Bacillati</taxon>
        <taxon>Bacillota</taxon>
        <taxon>Bacilli</taxon>
        <taxon>Bacillales</taxon>
        <taxon>Paenibacillaceae</taxon>
        <taxon>Paenibacillus</taxon>
    </lineage>
</organism>
<dbReference type="Proteomes" id="UP000509327">
    <property type="component" value="Chromosome"/>
</dbReference>
<reference evidence="2 4" key="2">
    <citation type="submission" date="2020-06" db="EMBL/GenBank/DDBJ databases">
        <title>Complete genome of Paenibacillus barcinonensis KACC11450.</title>
        <authorList>
            <person name="Kim M."/>
            <person name="Park Y.-J."/>
            <person name="Shin J.-H."/>
        </authorList>
    </citation>
    <scope>NUCLEOTIDE SEQUENCE [LARGE SCALE GENOMIC DNA]</scope>
    <source>
        <strain evidence="2 4">KACC11450</strain>
    </source>
</reference>
<protein>
    <submittedName>
        <fullName evidence="2">YolD-like family protein</fullName>
    </submittedName>
    <submittedName>
        <fullName evidence="1">YolD-like protein</fullName>
    </submittedName>
</protein>
<dbReference type="InterPro" id="IPR014962">
    <property type="entry name" value="YolD"/>
</dbReference>
<keyword evidence="4" id="KW-1185">Reference proteome</keyword>